<evidence type="ECO:0000313" key="1">
    <source>
        <dbReference type="EMBL" id="KZE67193.1"/>
    </source>
</evidence>
<organism evidence="1 2">
    <name type="scientific">Fictibacillus phosphorivorans</name>
    <dbReference type="NCBI Taxonomy" id="1221500"/>
    <lineage>
        <taxon>Bacteria</taxon>
        <taxon>Bacillati</taxon>
        <taxon>Bacillota</taxon>
        <taxon>Bacilli</taxon>
        <taxon>Bacillales</taxon>
        <taxon>Fictibacillaceae</taxon>
        <taxon>Fictibacillus</taxon>
    </lineage>
</organism>
<accession>A0A165NQE1</accession>
<reference evidence="2" key="1">
    <citation type="submission" date="2016-01" db="EMBL/GenBank/DDBJ databases">
        <title>Draft genome of Chromobacterium sp. F49.</title>
        <authorList>
            <person name="Hong K.W."/>
        </authorList>
    </citation>
    <scope>NUCLEOTIDE SEQUENCE [LARGE SCALE GENOMIC DNA]</scope>
    <source>
        <strain evidence="2">P7IIIA</strain>
    </source>
</reference>
<gene>
    <name evidence="1" type="ORF">AWM68_04865</name>
</gene>
<sequence length="95" mass="11135">MCEKAGRAGFMLVRGDLCSFTGVYARSREFMLVRGDLCSFVKIYARSQRFMLVHESYARLHNLRLPSTSTVEFRKKRFSFVTNVENERVFMNHAE</sequence>
<dbReference type="EMBL" id="LRFC01000012">
    <property type="protein sequence ID" value="KZE67193.1"/>
    <property type="molecule type" value="Genomic_DNA"/>
</dbReference>
<dbReference type="AlphaFoldDB" id="A0A165NQE1"/>
<name>A0A165NQE1_9BACL</name>
<protein>
    <submittedName>
        <fullName evidence="1">Uncharacterized protein</fullName>
    </submittedName>
</protein>
<keyword evidence="2" id="KW-1185">Reference proteome</keyword>
<comment type="caution">
    <text evidence="1">The sequence shown here is derived from an EMBL/GenBank/DDBJ whole genome shotgun (WGS) entry which is preliminary data.</text>
</comment>
<evidence type="ECO:0000313" key="2">
    <source>
        <dbReference type="Proteomes" id="UP000076567"/>
    </source>
</evidence>
<dbReference type="Proteomes" id="UP000076567">
    <property type="component" value="Unassembled WGS sequence"/>
</dbReference>
<proteinExistence type="predicted"/>